<dbReference type="PROSITE" id="PS51363">
    <property type="entry name" value="W2"/>
    <property type="match status" value="1"/>
</dbReference>
<evidence type="ECO:0000256" key="1">
    <source>
        <dbReference type="SAM" id="MobiDB-lite"/>
    </source>
</evidence>
<name>K0SR38_THAOC</name>
<feature type="domain" description="W2" evidence="2">
    <location>
        <begin position="1"/>
        <end position="52"/>
    </location>
</feature>
<evidence type="ECO:0000259" key="2">
    <source>
        <dbReference type="PROSITE" id="PS51363"/>
    </source>
</evidence>
<dbReference type="AlphaFoldDB" id="K0SR38"/>
<dbReference type="EMBL" id="AGNL01020693">
    <property type="protein sequence ID" value="EJK60782.1"/>
    <property type="molecule type" value="Genomic_DNA"/>
</dbReference>
<accession>K0SR38</accession>
<protein>
    <recommendedName>
        <fullName evidence="2">W2 domain-containing protein</fullName>
    </recommendedName>
</protein>
<dbReference type="InterPro" id="IPR003307">
    <property type="entry name" value="W2_domain"/>
</dbReference>
<evidence type="ECO:0000313" key="3">
    <source>
        <dbReference type="EMBL" id="EJK60782.1"/>
    </source>
</evidence>
<organism evidence="3 4">
    <name type="scientific">Thalassiosira oceanica</name>
    <name type="common">Marine diatom</name>
    <dbReference type="NCBI Taxonomy" id="159749"/>
    <lineage>
        <taxon>Eukaryota</taxon>
        <taxon>Sar</taxon>
        <taxon>Stramenopiles</taxon>
        <taxon>Ochrophyta</taxon>
        <taxon>Bacillariophyta</taxon>
        <taxon>Coscinodiscophyceae</taxon>
        <taxon>Thalassiosirophycidae</taxon>
        <taxon>Thalassiosirales</taxon>
        <taxon>Thalassiosiraceae</taxon>
        <taxon>Thalassiosira</taxon>
    </lineage>
</organism>
<comment type="caution">
    <text evidence="3">The sequence shown here is derived from an EMBL/GenBank/DDBJ whole genome shotgun (WGS) entry which is preliminary data.</text>
</comment>
<keyword evidence="4" id="KW-1185">Reference proteome</keyword>
<reference evidence="3 4" key="1">
    <citation type="journal article" date="2012" name="Genome Biol.">
        <title>Genome and low-iron response of an oceanic diatom adapted to chronic iron limitation.</title>
        <authorList>
            <person name="Lommer M."/>
            <person name="Specht M."/>
            <person name="Roy A.S."/>
            <person name="Kraemer L."/>
            <person name="Andreson R."/>
            <person name="Gutowska M.A."/>
            <person name="Wolf J."/>
            <person name="Bergner S.V."/>
            <person name="Schilhabel M.B."/>
            <person name="Klostermeier U.C."/>
            <person name="Beiko R.G."/>
            <person name="Rosenstiel P."/>
            <person name="Hippler M."/>
            <person name="Laroche J."/>
        </authorList>
    </citation>
    <scope>NUCLEOTIDE SEQUENCE [LARGE SCALE GENOMIC DNA]</scope>
    <source>
        <strain evidence="3 4">CCMP1005</strain>
    </source>
</reference>
<gene>
    <name evidence="3" type="ORF">THAOC_18808</name>
</gene>
<sequence>MDVVGDAAILSWAEERRGETDDDGPVGRLFRQKHTQDFLEWLEEDSDDDDDDDSSSGDGSDGSSDSDSD</sequence>
<feature type="compositionally biased region" description="Acidic residues" evidence="1">
    <location>
        <begin position="43"/>
        <end position="55"/>
    </location>
</feature>
<dbReference type="Proteomes" id="UP000266841">
    <property type="component" value="Unassembled WGS sequence"/>
</dbReference>
<proteinExistence type="predicted"/>
<evidence type="ECO:0000313" key="4">
    <source>
        <dbReference type="Proteomes" id="UP000266841"/>
    </source>
</evidence>
<dbReference type="OrthoDB" id="424572at2759"/>
<dbReference type="Pfam" id="PF02020">
    <property type="entry name" value="W2"/>
    <property type="match status" value="1"/>
</dbReference>
<feature type="region of interest" description="Disordered" evidence="1">
    <location>
        <begin position="43"/>
        <end position="69"/>
    </location>
</feature>
<dbReference type="Gene3D" id="1.25.40.180">
    <property type="match status" value="1"/>
</dbReference>